<feature type="coiled-coil region" evidence="1">
    <location>
        <begin position="52"/>
        <end position="118"/>
    </location>
</feature>
<accession>A0A061S4R8</accession>
<evidence type="ECO:0000256" key="1">
    <source>
        <dbReference type="SAM" id="Coils"/>
    </source>
</evidence>
<evidence type="ECO:0000256" key="2">
    <source>
        <dbReference type="SAM" id="MobiDB-lite"/>
    </source>
</evidence>
<reference evidence="3" key="1">
    <citation type="submission" date="2014-05" db="EMBL/GenBank/DDBJ databases">
        <title>The transcriptome of the halophilic microalga Tetraselmis sp. GSL018 isolated from the Great Salt Lake, Utah.</title>
        <authorList>
            <person name="Jinkerson R.E."/>
            <person name="D'Adamo S."/>
            <person name="Posewitz M.C."/>
        </authorList>
    </citation>
    <scope>NUCLEOTIDE SEQUENCE</scope>
    <source>
        <strain evidence="3">GSL018</strain>
    </source>
</reference>
<name>A0A061S4R8_9CHLO</name>
<dbReference type="EMBL" id="GBEZ01006136">
    <property type="protein sequence ID" value="JAC79238.1"/>
    <property type="molecule type" value="Transcribed_RNA"/>
</dbReference>
<dbReference type="AlphaFoldDB" id="A0A061S4R8"/>
<organism evidence="3">
    <name type="scientific">Tetraselmis sp. GSL018</name>
    <dbReference type="NCBI Taxonomy" id="582737"/>
    <lineage>
        <taxon>Eukaryota</taxon>
        <taxon>Viridiplantae</taxon>
        <taxon>Chlorophyta</taxon>
        <taxon>core chlorophytes</taxon>
        <taxon>Chlorodendrophyceae</taxon>
        <taxon>Chlorodendrales</taxon>
        <taxon>Chlorodendraceae</taxon>
        <taxon>Tetraselmis</taxon>
    </lineage>
</organism>
<feature type="region of interest" description="Disordered" evidence="2">
    <location>
        <begin position="147"/>
        <end position="170"/>
    </location>
</feature>
<protein>
    <submittedName>
        <fullName evidence="3">Uncharacterized protein</fullName>
    </submittedName>
</protein>
<evidence type="ECO:0000313" key="3">
    <source>
        <dbReference type="EMBL" id="JAC79238.1"/>
    </source>
</evidence>
<proteinExistence type="predicted"/>
<sequence>MAGDHDISEHVRQFVDSRFEAFQHDLSQTLDSIAEDLASDISREQEHLMLMQDQVDKQKNALQRELADLNKRIEQERMQRSSVHSSVSEEMQSMRSALAQREADIEDLEARMLAVERAWALPGLCSALFASCCGGVRSVWRLGGGGAAARGGDEDAAEEYPLTQPLARGA</sequence>
<keyword evidence="1" id="KW-0175">Coiled coil</keyword>
<gene>
    <name evidence="3" type="ORF">TSPGSL018_13182</name>
</gene>